<dbReference type="InterPro" id="IPR029058">
    <property type="entry name" value="AB_hydrolase_fold"/>
</dbReference>
<proteinExistence type="predicted"/>
<feature type="domain" description="Serine aminopeptidase S33" evidence="1">
    <location>
        <begin position="37"/>
        <end position="240"/>
    </location>
</feature>
<gene>
    <name evidence="2" type="ORF">F4553_005579</name>
</gene>
<evidence type="ECO:0000313" key="3">
    <source>
        <dbReference type="Proteomes" id="UP000587527"/>
    </source>
</evidence>
<dbReference type="GO" id="GO:0016787">
    <property type="term" value="F:hydrolase activity"/>
    <property type="evidence" value="ECO:0007669"/>
    <property type="project" value="UniProtKB-KW"/>
</dbReference>
<dbReference type="InterPro" id="IPR022742">
    <property type="entry name" value="Hydrolase_4"/>
</dbReference>
<dbReference type="InterPro" id="IPR051044">
    <property type="entry name" value="MAG_DAG_Lipase"/>
</dbReference>
<organism evidence="2 3">
    <name type="scientific">Allocatelliglobosispora scoriae</name>
    <dbReference type="NCBI Taxonomy" id="643052"/>
    <lineage>
        <taxon>Bacteria</taxon>
        <taxon>Bacillati</taxon>
        <taxon>Actinomycetota</taxon>
        <taxon>Actinomycetes</taxon>
        <taxon>Micromonosporales</taxon>
        <taxon>Micromonosporaceae</taxon>
        <taxon>Allocatelliglobosispora</taxon>
    </lineage>
</organism>
<dbReference type="Pfam" id="PF12146">
    <property type="entry name" value="Hydrolase_4"/>
    <property type="match status" value="1"/>
</dbReference>
<evidence type="ECO:0000259" key="1">
    <source>
        <dbReference type="Pfam" id="PF12146"/>
    </source>
</evidence>
<dbReference type="SUPFAM" id="SSF53474">
    <property type="entry name" value="alpha/beta-Hydrolases"/>
    <property type="match status" value="1"/>
</dbReference>
<reference evidence="2 3" key="1">
    <citation type="submission" date="2020-08" db="EMBL/GenBank/DDBJ databases">
        <title>Sequencing the genomes of 1000 actinobacteria strains.</title>
        <authorList>
            <person name="Klenk H.-P."/>
        </authorList>
    </citation>
    <scope>NUCLEOTIDE SEQUENCE [LARGE SCALE GENOMIC DNA]</scope>
    <source>
        <strain evidence="2 3">DSM 45362</strain>
    </source>
</reference>
<dbReference type="Gene3D" id="3.40.50.1820">
    <property type="entry name" value="alpha/beta hydrolase"/>
    <property type="match status" value="1"/>
</dbReference>
<dbReference type="RefSeq" id="WP_184841533.1">
    <property type="nucleotide sequence ID" value="NZ_JACHMN010000003.1"/>
</dbReference>
<protein>
    <submittedName>
        <fullName evidence="2">Alpha-beta hydrolase superfamily lysophospholipase</fullName>
    </submittedName>
</protein>
<name>A0A841BWU0_9ACTN</name>
<accession>A0A841BWU0</accession>
<dbReference type="PANTHER" id="PTHR11614">
    <property type="entry name" value="PHOSPHOLIPASE-RELATED"/>
    <property type="match status" value="1"/>
</dbReference>
<keyword evidence="3" id="KW-1185">Reference proteome</keyword>
<evidence type="ECO:0000313" key="2">
    <source>
        <dbReference type="EMBL" id="MBB5872145.1"/>
    </source>
</evidence>
<comment type="caution">
    <text evidence="2">The sequence shown here is derived from an EMBL/GenBank/DDBJ whole genome shotgun (WGS) entry which is preliminary data.</text>
</comment>
<dbReference type="EMBL" id="JACHMN010000003">
    <property type="protein sequence ID" value="MBB5872145.1"/>
    <property type="molecule type" value="Genomic_DNA"/>
</dbReference>
<keyword evidence="2" id="KW-0378">Hydrolase</keyword>
<dbReference type="Proteomes" id="UP000587527">
    <property type="component" value="Unassembled WGS sequence"/>
</dbReference>
<dbReference type="AlphaFoldDB" id="A0A841BWU0"/>
<sequence length="313" mass="35028">METDILGAPYEQRIITLPDDNEGAVVATLVRRLADQPSKRAVLYLHGWNDYFFQTHLADFYLDAGFDFYAIDLRKYGRSLLAHQTPNFISSISDYFPEIDEAVRLIREDGHETVVVNGHSTGGLISSLWLHARGGDAVDGLFLNSPFFDINAPWLVRRAGGVVVSGLAGARPYATMRVSSRGFYGRSLHVEHDGEWSYNLEWKPINSFPVYLGWLKAIRRGQQRLHAGLSIKVPTLVACSDATYRQTTWTDAAHDADAVLDVDHIVRWTPKLGRHITLVRIPGGKHDLTLSRPAAREQTFAELGRWLGAYVAA</sequence>